<dbReference type="KEGG" id="bcg:BCG9842_B0889"/>
<dbReference type="Proteomes" id="UP000006744">
    <property type="component" value="Chromosome"/>
</dbReference>
<dbReference type="EMBL" id="CP001186">
    <property type="protein sequence ID" value="ACK98215.1"/>
    <property type="molecule type" value="Genomic_DNA"/>
</dbReference>
<protein>
    <submittedName>
        <fullName evidence="1">Uncharacterized protein</fullName>
    </submittedName>
</protein>
<name>B7IXM6_BACC2</name>
<reference evidence="1 2" key="1">
    <citation type="submission" date="2008-10" db="EMBL/GenBank/DDBJ databases">
        <title>Genome sequence of Bacillus cereus G9842.</title>
        <authorList>
            <person name="Dodson R.J."/>
            <person name="Durkin A.S."/>
            <person name="Rosovitz M.J."/>
            <person name="Rasko D.A."/>
            <person name="Hoffmaster A."/>
            <person name="Ravel J."/>
            <person name="Sutton G."/>
        </authorList>
    </citation>
    <scope>NUCLEOTIDE SEQUENCE [LARGE SCALE GENOMIC DNA]</scope>
    <source>
        <strain evidence="1 2">G9842</strain>
    </source>
</reference>
<proteinExistence type="predicted"/>
<dbReference type="RefSeq" id="WP_000458735.1">
    <property type="nucleotide sequence ID" value="NC_011772.1"/>
</dbReference>
<evidence type="ECO:0000313" key="1">
    <source>
        <dbReference type="EMBL" id="ACK98215.1"/>
    </source>
</evidence>
<sequence length="46" mass="5327">MFCNMDGSDLKAVLERRIDLVQLLSLKRRHASQTGNIYLKSHEIIL</sequence>
<dbReference type="AlphaFoldDB" id="B7IXM6"/>
<accession>B7IXM6</accession>
<organism evidence="1 2">
    <name type="scientific">Bacillus cereus (strain G9842)</name>
    <dbReference type="NCBI Taxonomy" id="405531"/>
    <lineage>
        <taxon>Bacteria</taxon>
        <taxon>Bacillati</taxon>
        <taxon>Bacillota</taxon>
        <taxon>Bacilli</taxon>
        <taxon>Bacillales</taxon>
        <taxon>Bacillaceae</taxon>
        <taxon>Bacillus</taxon>
        <taxon>Bacillus cereus group</taxon>
    </lineage>
</organism>
<dbReference type="HOGENOM" id="CLU_3179757_0_0_9"/>
<evidence type="ECO:0000313" key="2">
    <source>
        <dbReference type="Proteomes" id="UP000006744"/>
    </source>
</evidence>
<gene>
    <name evidence="1" type="ordered locus">BCG9842_B0889</name>
</gene>